<proteinExistence type="predicted"/>
<sequence>MSFKHQDLKFLLFVAERRGPSVCWQGTDFENQKAIVIKELIVVKPWSGEVEQQVLLRIFHLDEFREASVMFAWICGLDKVKMALFRQVGFRRVANSDLFCMARDPAHPSRLISADEDAPYATQPIPIPCRSAVKGT</sequence>
<gene>
    <name evidence="1" type="ORF">B0H17DRAFT_1218970</name>
</gene>
<dbReference type="EMBL" id="JARKIE010000621">
    <property type="protein sequence ID" value="KAJ7624143.1"/>
    <property type="molecule type" value="Genomic_DNA"/>
</dbReference>
<evidence type="ECO:0000313" key="2">
    <source>
        <dbReference type="Proteomes" id="UP001221757"/>
    </source>
</evidence>
<keyword evidence="2" id="KW-1185">Reference proteome</keyword>
<dbReference type="AlphaFoldDB" id="A0AAD7BL70"/>
<comment type="caution">
    <text evidence="1">The sequence shown here is derived from an EMBL/GenBank/DDBJ whole genome shotgun (WGS) entry which is preliminary data.</text>
</comment>
<reference evidence="1" key="1">
    <citation type="submission" date="2023-03" db="EMBL/GenBank/DDBJ databases">
        <title>Massive genome expansion in bonnet fungi (Mycena s.s.) driven by repeated elements and novel gene families across ecological guilds.</title>
        <authorList>
            <consortium name="Lawrence Berkeley National Laboratory"/>
            <person name="Harder C.B."/>
            <person name="Miyauchi S."/>
            <person name="Viragh M."/>
            <person name="Kuo A."/>
            <person name="Thoen E."/>
            <person name="Andreopoulos B."/>
            <person name="Lu D."/>
            <person name="Skrede I."/>
            <person name="Drula E."/>
            <person name="Henrissat B."/>
            <person name="Morin E."/>
            <person name="Kohler A."/>
            <person name="Barry K."/>
            <person name="LaButti K."/>
            <person name="Morin E."/>
            <person name="Salamov A."/>
            <person name="Lipzen A."/>
            <person name="Mereny Z."/>
            <person name="Hegedus B."/>
            <person name="Baldrian P."/>
            <person name="Stursova M."/>
            <person name="Weitz H."/>
            <person name="Taylor A."/>
            <person name="Grigoriev I.V."/>
            <person name="Nagy L.G."/>
            <person name="Martin F."/>
            <person name="Kauserud H."/>
        </authorList>
    </citation>
    <scope>NUCLEOTIDE SEQUENCE</scope>
    <source>
        <strain evidence="1">CBHHK067</strain>
    </source>
</reference>
<evidence type="ECO:0000313" key="1">
    <source>
        <dbReference type="EMBL" id="KAJ7624143.1"/>
    </source>
</evidence>
<organism evidence="1 2">
    <name type="scientific">Mycena rosella</name>
    <name type="common">Pink bonnet</name>
    <name type="synonym">Agaricus rosellus</name>
    <dbReference type="NCBI Taxonomy" id="1033263"/>
    <lineage>
        <taxon>Eukaryota</taxon>
        <taxon>Fungi</taxon>
        <taxon>Dikarya</taxon>
        <taxon>Basidiomycota</taxon>
        <taxon>Agaricomycotina</taxon>
        <taxon>Agaricomycetes</taxon>
        <taxon>Agaricomycetidae</taxon>
        <taxon>Agaricales</taxon>
        <taxon>Marasmiineae</taxon>
        <taxon>Mycenaceae</taxon>
        <taxon>Mycena</taxon>
    </lineage>
</organism>
<name>A0AAD7BL70_MYCRO</name>
<protein>
    <submittedName>
        <fullName evidence="1">Uncharacterized protein</fullName>
    </submittedName>
</protein>
<dbReference type="Proteomes" id="UP001221757">
    <property type="component" value="Unassembled WGS sequence"/>
</dbReference>
<accession>A0AAD7BL70</accession>